<feature type="transmembrane region" description="Helical" evidence="2">
    <location>
        <begin position="183"/>
        <end position="203"/>
    </location>
</feature>
<dbReference type="PANTHER" id="PTHR38434">
    <property type="entry name" value="BLL2549 PROTEIN"/>
    <property type="match status" value="1"/>
</dbReference>
<reference evidence="4" key="1">
    <citation type="journal article" date="2019" name="Int. J. Syst. Evol. Microbiol.">
        <title>The Global Catalogue of Microorganisms (GCM) 10K type strain sequencing project: providing services to taxonomists for standard genome sequencing and annotation.</title>
        <authorList>
            <consortium name="The Broad Institute Genomics Platform"/>
            <consortium name="The Broad Institute Genome Sequencing Center for Infectious Disease"/>
            <person name="Wu L."/>
            <person name="Ma J."/>
        </authorList>
    </citation>
    <scope>NUCLEOTIDE SEQUENCE [LARGE SCALE GENOMIC DNA]</scope>
    <source>
        <strain evidence="4">CGMCC 1.15407</strain>
    </source>
</reference>
<evidence type="ECO:0000256" key="2">
    <source>
        <dbReference type="SAM" id="Phobius"/>
    </source>
</evidence>
<keyword evidence="4" id="KW-1185">Reference proteome</keyword>
<feature type="transmembrane region" description="Helical" evidence="2">
    <location>
        <begin position="259"/>
        <end position="277"/>
    </location>
</feature>
<gene>
    <name evidence="3" type="ORF">GCM10011339_14170</name>
</gene>
<feature type="transmembrane region" description="Helical" evidence="2">
    <location>
        <begin position="283"/>
        <end position="306"/>
    </location>
</feature>
<feature type="transmembrane region" description="Helical" evidence="2">
    <location>
        <begin position="461"/>
        <end position="481"/>
    </location>
</feature>
<comment type="caution">
    <text evidence="3">The sequence shown here is derived from an EMBL/GenBank/DDBJ whole genome shotgun (WGS) entry which is preliminary data.</text>
</comment>
<sequence length="775" mass="88377">MAENHEKLDLLLKKLDVLLEKQEAFSKEVNQLQSEIQLLKGTAASAVKKEHTQSEIPQKKPIPQLRPFRKQEKSKAALAWDYPPKPKKSKTDFEKFIGENLANKIGIIIVIIGVAIGAKYTIENQLVGPMTRVVIGYIMGIGLMGFAIKLKKKYENFSAVLLSGAMAIMYFITFAAFSFYGLIGLPITFVLMVVFTAFTVLAALHYDKQVIAHIGLVGAYAVPFLLSDGSGNVGFLFSYIAIINAGILVIAIKKYWKALYYSAFGLTWIIYLAWFILDYSRGYHFGLAMTFLAVFFVLFYLAFLAYKFLQKETFNSADIIMLLSNAFIFYGIGYALLSGQSENASFLGMFTLGNAIIHFLVSLPIYKRKLADRNLFYLVIGLVLIFVTLTFPVQFDGNWVTLMWTGEAALLYWIGRTKQVAFYEKMAYPLMLLAFFSLVQDWSIVYGTSYQEMEGSHFKPLLNIHFLSSLLFLAGFGWIFWIQSKIDFAPSWKPAKGTARIISYGIPAILLFTAFYAFFAEITTYWQQLYVTSEVAIVNNGYLRDDDLLHFKSIWAICYSLAFVVSLAVLNFKKLRSQRLGFVNMVLIAFTLLIFLTNGLYALSELRVTYLKPPHPEYFTYDLENIIIRYISFVFAGLALIAAYFYRKQAFMKRSFVMAFDFVLHLTLVWILSSELIHWMDMAGWSRQYKLGLSIFWGVYALTVIGIGIWKNKKYLRIAAIALFGLTLLKLFFYDISHLDTIAKTVVFISLGILLLIISFLYNKFKHSISDETNH</sequence>
<feature type="transmembrane region" description="Helical" evidence="2">
    <location>
        <begin position="157"/>
        <end position="177"/>
    </location>
</feature>
<feature type="transmembrane region" description="Helical" evidence="2">
    <location>
        <begin position="691"/>
        <end position="710"/>
    </location>
</feature>
<dbReference type="InterPro" id="IPR019286">
    <property type="entry name" value="DUF2339_TM"/>
</dbReference>
<feature type="transmembrane region" description="Helical" evidence="2">
    <location>
        <begin position="399"/>
        <end position="415"/>
    </location>
</feature>
<dbReference type="PANTHER" id="PTHR38434:SF1">
    <property type="entry name" value="BLL2549 PROTEIN"/>
    <property type="match status" value="1"/>
</dbReference>
<evidence type="ECO:0000256" key="1">
    <source>
        <dbReference type="SAM" id="Coils"/>
    </source>
</evidence>
<keyword evidence="2" id="KW-0812">Transmembrane</keyword>
<feature type="transmembrane region" description="Helical" evidence="2">
    <location>
        <begin position="134"/>
        <end position="150"/>
    </location>
</feature>
<feature type="transmembrane region" description="Helical" evidence="2">
    <location>
        <begin position="715"/>
        <end position="736"/>
    </location>
</feature>
<feature type="transmembrane region" description="Helical" evidence="2">
    <location>
        <begin position="210"/>
        <end position="227"/>
    </location>
</feature>
<dbReference type="Pfam" id="PF10101">
    <property type="entry name" value="DUF2339"/>
    <property type="match status" value="1"/>
</dbReference>
<feature type="transmembrane region" description="Helical" evidence="2">
    <location>
        <begin position="501"/>
        <end position="519"/>
    </location>
</feature>
<evidence type="ECO:0000313" key="3">
    <source>
        <dbReference type="EMBL" id="GGF27236.1"/>
    </source>
</evidence>
<feature type="transmembrane region" description="Helical" evidence="2">
    <location>
        <begin position="658"/>
        <end position="679"/>
    </location>
</feature>
<dbReference type="EMBL" id="BMIU01000005">
    <property type="protein sequence ID" value="GGF27236.1"/>
    <property type="molecule type" value="Genomic_DNA"/>
</dbReference>
<evidence type="ECO:0000313" key="4">
    <source>
        <dbReference type="Proteomes" id="UP000647339"/>
    </source>
</evidence>
<dbReference type="Proteomes" id="UP000647339">
    <property type="component" value="Unassembled WGS sequence"/>
</dbReference>
<protein>
    <submittedName>
        <fullName evidence="3">Membrane protein</fullName>
    </submittedName>
</protein>
<feature type="transmembrane region" description="Helical" evidence="2">
    <location>
        <begin position="742"/>
        <end position="762"/>
    </location>
</feature>
<feature type="coiled-coil region" evidence="1">
    <location>
        <begin position="15"/>
        <end position="49"/>
    </location>
</feature>
<dbReference type="RefSeq" id="WP_137403876.1">
    <property type="nucleotide sequence ID" value="NZ_BMIU01000005.1"/>
</dbReference>
<feature type="transmembrane region" description="Helical" evidence="2">
    <location>
        <begin position="626"/>
        <end position="646"/>
    </location>
</feature>
<feature type="transmembrane region" description="Helical" evidence="2">
    <location>
        <begin position="318"/>
        <end position="337"/>
    </location>
</feature>
<keyword evidence="2" id="KW-1133">Transmembrane helix</keyword>
<name>A0ABQ1UUM6_9BACT</name>
<feature type="transmembrane region" description="Helical" evidence="2">
    <location>
        <begin position="105"/>
        <end position="122"/>
    </location>
</feature>
<feature type="transmembrane region" description="Helical" evidence="2">
    <location>
        <begin position="427"/>
        <end position="449"/>
    </location>
</feature>
<feature type="transmembrane region" description="Helical" evidence="2">
    <location>
        <begin position="375"/>
        <end position="393"/>
    </location>
</feature>
<proteinExistence type="predicted"/>
<keyword evidence="1" id="KW-0175">Coiled coil</keyword>
<feature type="transmembrane region" description="Helical" evidence="2">
    <location>
        <begin position="233"/>
        <end position="252"/>
    </location>
</feature>
<accession>A0ABQ1UUM6</accession>
<feature type="transmembrane region" description="Helical" evidence="2">
    <location>
        <begin position="343"/>
        <end position="363"/>
    </location>
</feature>
<organism evidence="3 4">
    <name type="scientific">Echinicola rosea</name>
    <dbReference type="NCBI Taxonomy" id="1807691"/>
    <lineage>
        <taxon>Bacteria</taxon>
        <taxon>Pseudomonadati</taxon>
        <taxon>Bacteroidota</taxon>
        <taxon>Cytophagia</taxon>
        <taxon>Cytophagales</taxon>
        <taxon>Cyclobacteriaceae</taxon>
        <taxon>Echinicola</taxon>
    </lineage>
</organism>
<feature type="transmembrane region" description="Helical" evidence="2">
    <location>
        <begin position="582"/>
        <end position="603"/>
    </location>
</feature>
<keyword evidence="2" id="KW-0472">Membrane</keyword>
<feature type="transmembrane region" description="Helical" evidence="2">
    <location>
        <begin position="553"/>
        <end position="570"/>
    </location>
</feature>